<dbReference type="EMBL" id="NHSD01000295">
    <property type="protein sequence ID" value="MBK5928219.1"/>
    <property type="molecule type" value="Genomic_DNA"/>
</dbReference>
<evidence type="ECO:0000256" key="5">
    <source>
        <dbReference type="ARBA" id="ARBA00022989"/>
    </source>
</evidence>
<feature type="transmembrane region" description="Helical" evidence="7">
    <location>
        <begin position="185"/>
        <end position="205"/>
    </location>
</feature>
<evidence type="ECO:0000256" key="1">
    <source>
        <dbReference type="ARBA" id="ARBA00004651"/>
    </source>
</evidence>
<evidence type="ECO:0000313" key="9">
    <source>
        <dbReference type="Proteomes" id="UP000706333"/>
    </source>
</evidence>
<sequence>MHGIELLAPQYAVAWYPWAVQYFFLIALSYGALWLALPGVVLGRARWMPTARLALLAAASTALVAPVTLLADLHQPLRAWHFYAHPTPSSWMSIGSIVLPLHVAAVLALAWLVWRAPLAGAARRAGVAGRLARLVRAGDWDGPRWLVPVVGGLAVAVSLPVALYTGAEVAVIRARPLWHTEYLPVMLVATGIVGAAGLVVVLNRATGLRDRITDAQMLAVIAGALVLAGLVAVGWLAQGLAMSRGGSVATALEAVRADPHWRALALWGLAAGAGLFAAAAGLRVAGRDMGWLSGLILGLVALHVAWMFRWTVLMEVQTVARNSAGAQDYVLALGSQGLLGIIGSFGLWLAVVLIVNLFIPWRAALPVPHPTGDTRHG</sequence>
<feature type="transmembrane region" description="Helical" evidence="7">
    <location>
        <begin position="20"/>
        <end position="41"/>
    </location>
</feature>
<keyword evidence="9" id="KW-1185">Reference proteome</keyword>
<evidence type="ECO:0000313" key="8">
    <source>
        <dbReference type="EMBL" id="MBK5928219.1"/>
    </source>
</evidence>
<dbReference type="PANTHER" id="PTHR34856">
    <property type="entry name" value="PROTEIN NRFD"/>
    <property type="match status" value="1"/>
</dbReference>
<comment type="caution">
    <text evidence="8">The sequence shown here is derived from an EMBL/GenBank/DDBJ whole genome shotgun (WGS) entry which is preliminary data.</text>
</comment>
<dbReference type="RefSeq" id="WP_201157973.1">
    <property type="nucleotide sequence ID" value="NZ_NHSD01000295.1"/>
</dbReference>
<reference evidence="8" key="1">
    <citation type="submission" date="2017-05" db="EMBL/GenBank/DDBJ databases">
        <authorList>
            <person name="Imhoff J.F."/>
            <person name="Rahn T."/>
            <person name="Kuenzel S."/>
            <person name="Neulinger S.C."/>
        </authorList>
    </citation>
    <scope>NUCLEOTIDE SEQUENCE</scope>
    <source>
        <strain evidence="8">LMG 28126</strain>
    </source>
</reference>
<dbReference type="PANTHER" id="PTHR34856:SF2">
    <property type="entry name" value="PROTEIN NRFD"/>
    <property type="match status" value="1"/>
</dbReference>
<keyword evidence="5 7" id="KW-1133">Transmembrane helix</keyword>
<feature type="transmembrane region" description="Helical" evidence="7">
    <location>
        <begin position="338"/>
        <end position="359"/>
    </location>
</feature>
<dbReference type="AlphaFoldDB" id="A0A934TLA2"/>
<evidence type="ECO:0000256" key="4">
    <source>
        <dbReference type="ARBA" id="ARBA00022692"/>
    </source>
</evidence>
<protein>
    <submittedName>
        <fullName evidence="8">Tetrathionate reductase</fullName>
    </submittedName>
</protein>
<feature type="transmembrane region" description="Helical" evidence="7">
    <location>
        <begin position="145"/>
        <end position="165"/>
    </location>
</feature>
<gene>
    <name evidence="8" type="ORF">CCR87_12900</name>
</gene>
<feature type="transmembrane region" description="Helical" evidence="7">
    <location>
        <begin position="91"/>
        <end position="114"/>
    </location>
</feature>
<name>A0A934TLA2_9RHOB</name>
<dbReference type="Gene3D" id="1.20.1630.10">
    <property type="entry name" value="Formate dehydrogenase/DMSO reductase domain"/>
    <property type="match status" value="1"/>
</dbReference>
<evidence type="ECO:0000256" key="3">
    <source>
        <dbReference type="ARBA" id="ARBA00022475"/>
    </source>
</evidence>
<dbReference type="Pfam" id="PF03916">
    <property type="entry name" value="NrfD"/>
    <property type="match status" value="1"/>
</dbReference>
<keyword evidence="3" id="KW-1003">Cell membrane</keyword>
<keyword evidence="4 7" id="KW-0812">Transmembrane</keyword>
<accession>A0A934TLA2</accession>
<feature type="transmembrane region" description="Helical" evidence="7">
    <location>
        <begin position="261"/>
        <end position="282"/>
    </location>
</feature>
<dbReference type="Proteomes" id="UP000706333">
    <property type="component" value="Unassembled WGS sequence"/>
</dbReference>
<evidence type="ECO:0000256" key="6">
    <source>
        <dbReference type="ARBA" id="ARBA00023136"/>
    </source>
</evidence>
<feature type="transmembrane region" description="Helical" evidence="7">
    <location>
        <begin position="289"/>
        <end position="308"/>
    </location>
</feature>
<feature type="transmembrane region" description="Helical" evidence="7">
    <location>
        <begin position="53"/>
        <end position="71"/>
    </location>
</feature>
<dbReference type="InterPro" id="IPR052049">
    <property type="entry name" value="Electron_transfer_protein"/>
</dbReference>
<feature type="transmembrane region" description="Helical" evidence="7">
    <location>
        <begin position="217"/>
        <end position="241"/>
    </location>
</feature>
<evidence type="ECO:0000256" key="2">
    <source>
        <dbReference type="ARBA" id="ARBA00008929"/>
    </source>
</evidence>
<reference evidence="8" key="2">
    <citation type="journal article" date="2020" name="Microorganisms">
        <title>Osmotic Adaptation and Compatible Solute Biosynthesis of Phototrophic Bacteria as Revealed from Genome Analyses.</title>
        <authorList>
            <person name="Imhoff J.F."/>
            <person name="Rahn T."/>
            <person name="Kunzel S."/>
            <person name="Keller A."/>
            <person name="Neulinger S.C."/>
        </authorList>
    </citation>
    <scope>NUCLEOTIDE SEQUENCE</scope>
    <source>
        <strain evidence="8">LMG 28126</strain>
    </source>
</reference>
<dbReference type="InterPro" id="IPR005614">
    <property type="entry name" value="NrfD-like"/>
</dbReference>
<proteinExistence type="inferred from homology"/>
<keyword evidence="6 7" id="KW-0472">Membrane</keyword>
<dbReference type="GO" id="GO:0005886">
    <property type="term" value="C:plasma membrane"/>
    <property type="evidence" value="ECO:0007669"/>
    <property type="project" value="UniProtKB-SubCell"/>
</dbReference>
<organism evidence="8 9">
    <name type="scientific">Rhodobaculum claviforme</name>
    <dbReference type="NCBI Taxonomy" id="1549854"/>
    <lineage>
        <taxon>Bacteria</taxon>
        <taxon>Pseudomonadati</taxon>
        <taxon>Pseudomonadota</taxon>
        <taxon>Alphaproteobacteria</taxon>
        <taxon>Rhodobacterales</taxon>
        <taxon>Paracoccaceae</taxon>
        <taxon>Rhodobaculum</taxon>
    </lineage>
</organism>
<comment type="similarity">
    <text evidence="2">Belongs to the NrfD family.</text>
</comment>
<evidence type="ECO:0000256" key="7">
    <source>
        <dbReference type="SAM" id="Phobius"/>
    </source>
</evidence>
<comment type="subcellular location">
    <subcellularLocation>
        <location evidence="1">Cell membrane</location>
        <topology evidence="1">Multi-pass membrane protein</topology>
    </subcellularLocation>
</comment>